<dbReference type="GO" id="GO:0003700">
    <property type="term" value="F:DNA-binding transcription factor activity"/>
    <property type="evidence" value="ECO:0007669"/>
    <property type="project" value="TreeGrafter"/>
</dbReference>
<proteinExistence type="predicted"/>
<feature type="domain" description="HTH tetR-type" evidence="5">
    <location>
        <begin position="16"/>
        <end position="76"/>
    </location>
</feature>
<protein>
    <submittedName>
        <fullName evidence="6">Transcriptional regulator, TetR family</fullName>
    </submittedName>
</protein>
<evidence type="ECO:0000256" key="3">
    <source>
        <dbReference type="ARBA" id="ARBA00023163"/>
    </source>
</evidence>
<dbReference type="Pfam" id="PF14246">
    <property type="entry name" value="TetR_C_7"/>
    <property type="match status" value="1"/>
</dbReference>
<name>A0A1H1XZA2_9BRAD</name>
<dbReference type="EMBL" id="LT629750">
    <property type="protein sequence ID" value="SDT14106.1"/>
    <property type="molecule type" value="Genomic_DNA"/>
</dbReference>
<evidence type="ECO:0000313" key="6">
    <source>
        <dbReference type="EMBL" id="SDT14106.1"/>
    </source>
</evidence>
<dbReference type="SUPFAM" id="SSF48498">
    <property type="entry name" value="Tetracyclin repressor-like, C-terminal domain"/>
    <property type="match status" value="1"/>
</dbReference>
<dbReference type="Pfam" id="PF00440">
    <property type="entry name" value="TetR_N"/>
    <property type="match status" value="1"/>
</dbReference>
<feature type="DNA-binding region" description="H-T-H motif" evidence="4">
    <location>
        <begin position="39"/>
        <end position="58"/>
    </location>
</feature>
<reference evidence="7" key="1">
    <citation type="submission" date="2016-10" db="EMBL/GenBank/DDBJ databases">
        <authorList>
            <person name="Varghese N."/>
            <person name="Submissions S."/>
        </authorList>
    </citation>
    <scope>NUCLEOTIDE SEQUENCE [LARGE SCALE GENOMIC DNA]</scope>
    <source>
        <strain evidence="7">GAS369</strain>
    </source>
</reference>
<keyword evidence="1" id="KW-0805">Transcription regulation</keyword>
<dbReference type="Gene3D" id="1.10.357.10">
    <property type="entry name" value="Tetracycline Repressor, domain 2"/>
    <property type="match status" value="1"/>
</dbReference>
<dbReference type="InterPro" id="IPR001647">
    <property type="entry name" value="HTH_TetR"/>
</dbReference>
<dbReference type="GO" id="GO:0000976">
    <property type="term" value="F:transcription cis-regulatory region binding"/>
    <property type="evidence" value="ECO:0007669"/>
    <property type="project" value="TreeGrafter"/>
</dbReference>
<dbReference type="RefSeq" id="WP_100384457.1">
    <property type="nucleotide sequence ID" value="NZ_LT629750.1"/>
</dbReference>
<dbReference type="InterPro" id="IPR036271">
    <property type="entry name" value="Tet_transcr_reg_TetR-rel_C_sf"/>
</dbReference>
<evidence type="ECO:0000256" key="4">
    <source>
        <dbReference type="PROSITE-ProRule" id="PRU00335"/>
    </source>
</evidence>
<dbReference type="InterPro" id="IPR050109">
    <property type="entry name" value="HTH-type_TetR-like_transc_reg"/>
</dbReference>
<evidence type="ECO:0000256" key="2">
    <source>
        <dbReference type="ARBA" id="ARBA00023125"/>
    </source>
</evidence>
<keyword evidence="2 4" id="KW-0238">DNA-binding</keyword>
<dbReference type="SUPFAM" id="SSF46689">
    <property type="entry name" value="Homeodomain-like"/>
    <property type="match status" value="1"/>
</dbReference>
<dbReference type="Gene3D" id="1.10.10.60">
    <property type="entry name" value="Homeodomain-like"/>
    <property type="match status" value="1"/>
</dbReference>
<dbReference type="Proteomes" id="UP000243904">
    <property type="component" value="Chromosome I"/>
</dbReference>
<sequence length="210" mass="23215">MTRPKAKTVRRVPRGEKRRTELAEVAERLFLKHGFAETTMQMIASEAEASKETLYRHFSSKEALFAELISARAATVAGPQSALGRDEPPATALFELGMSLMHLMAKGEGASLFNIIIADAQRAPDLARIFYDQGPGATLKRLTAYLDSATRRGQLRCDDPRRAAKLFLGAVISHHHLHCLIGQPPVTISPVEMRKHVQAAVEMFLSHFAK</sequence>
<dbReference type="FunFam" id="1.10.10.60:FF:000141">
    <property type="entry name" value="TetR family transcriptional regulator"/>
    <property type="match status" value="1"/>
</dbReference>
<dbReference type="AlphaFoldDB" id="A0A1H1XZA2"/>
<dbReference type="PRINTS" id="PR00455">
    <property type="entry name" value="HTHTETR"/>
</dbReference>
<accession>A0A1H1XZA2</accession>
<dbReference type="PROSITE" id="PS50977">
    <property type="entry name" value="HTH_TETR_2"/>
    <property type="match status" value="1"/>
</dbReference>
<organism evidence="6 7">
    <name type="scientific">Bradyrhizobium canariense</name>
    <dbReference type="NCBI Taxonomy" id="255045"/>
    <lineage>
        <taxon>Bacteria</taxon>
        <taxon>Pseudomonadati</taxon>
        <taxon>Pseudomonadota</taxon>
        <taxon>Alphaproteobacteria</taxon>
        <taxon>Hyphomicrobiales</taxon>
        <taxon>Nitrobacteraceae</taxon>
        <taxon>Bradyrhizobium</taxon>
    </lineage>
</organism>
<gene>
    <name evidence="6" type="ORF">SAMN05444158_4542</name>
</gene>
<dbReference type="InterPro" id="IPR009057">
    <property type="entry name" value="Homeodomain-like_sf"/>
</dbReference>
<dbReference type="PANTHER" id="PTHR30055">
    <property type="entry name" value="HTH-TYPE TRANSCRIPTIONAL REGULATOR RUTR"/>
    <property type="match status" value="1"/>
</dbReference>
<evidence type="ECO:0000313" key="7">
    <source>
        <dbReference type="Proteomes" id="UP000243904"/>
    </source>
</evidence>
<evidence type="ECO:0000256" key="1">
    <source>
        <dbReference type="ARBA" id="ARBA00023015"/>
    </source>
</evidence>
<dbReference type="InterPro" id="IPR039536">
    <property type="entry name" value="TetR_C_Proteobacteria"/>
</dbReference>
<evidence type="ECO:0000259" key="5">
    <source>
        <dbReference type="PROSITE" id="PS50977"/>
    </source>
</evidence>
<dbReference type="PANTHER" id="PTHR30055:SF146">
    <property type="entry name" value="HTH-TYPE TRANSCRIPTIONAL DUAL REGULATOR CECR"/>
    <property type="match status" value="1"/>
</dbReference>
<keyword evidence="3" id="KW-0804">Transcription</keyword>
<keyword evidence="7" id="KW-1185">Reference proteome</keyword>